<dbReference type="EMBL" id="JAUEDM010000001">
    <property type="protein sequence ID" value="KAK3329731.1"/>
    <property type="molecule type" value="Genomic_DNA"/>
</dbReference>
<keyword evidence="1" id="KW-0472">Membrane</keyword>
<organism evidence="2 3">
    <name type="scientific">Apodospora peruviana</name>
    <dbReference type="NCBI Taxonomy" id="516989"/>
    <lineage>
        <taxon>Eukaryota</taxon>
        <taxon>Fungi</taxon>
        <taxon>Dikarya</taxon>
        <taxon>Ascomycota</taxon>
        <taxon>Pezizomycotina</taxon>
        <taxon>Sordariomycetes</taxon>
        <taxon>Sordariomycetidae</taxon>
        <taxon>Sordariales</taxon>
        <taxon>Lasiosphaeriaceae</taxon>
        <taxon>Apodospora</taxon>
    </lineage>
</organism>
<feature type="transmembrane region" description="Helical" evidence="1">
    <location>
        <begin position="6"/>
        <end position="24"/>
    </location>
</feature>
<reference evidence="2" key="1">
    <citation type="journal article" date="2023" name="Mol. Phylogenet. Evol.">
        <title>Genome-scale phylogeny and comparative genomics of the fungal order Sordariales.</title>
        <authorList>
            <person name="Hensen N."/>
            <person name="Bonometti L."/>
            <person name="Westerberg I."/>
            <person name="Brannstrom I.O."/>
            <person name="Guillou S."/>
            <person name="Cros-Aarteil S."/>
            <person name="Calhoun S."/>
            <person name="Haridas S."/>
            <person name="Kuo A."/>
            <person name="Mondo S."/>
            <person name="Pangilinan J."/>
            <person name="Riley R."/>
            <person name="LaButti K."/>
            <person name="Andreopoulos B."/>
            <person name="Lipzen A."/>
            <person name="Chen C."/>
            <person name="Yan M."/>
            <person name="Daum C."/>
            <person name="Ng V."/>
            <person name="Clum A."/>
            <person name="Steindorff A."/>
            <person name="Ohm R.A."/>
            <person name="Martin F."/>
            <person name="Silar P."/>
            <person name="Natvig D.O."/>
            <person name="Lalanne C."/>
            <person name="Gautier V."/>
            <person name="Ament-Velasquez S.L."/>
            <person name="Kruys A."/>
            <person name="Hutchinson M.I."/>
            <person name="Powell A.J."/>
            <person name="Barry K."/>
            <person name="Miller A.N."/>
            <person name="Grigoriev I.V."/>
            <person name="Debuchy R."/>
            <person name="Gladieux P."/>
            <person name="Hiltunen Thoren M."/>
            <person name="Johannesson H."/>
        </authorList>
    </citation>
    <scope>NUCLEOTIDE SEQUENCE</scope>
    <source>
        <strain evidence="2">CBS 118394</strain>
    </source>
</reference>
<keyword evidence="1" id="KW-1133">Transmembrane helix</keyword>
<evidence type="ECO:0000313" key="2">
    <source>
        <dbReference type="EMBL" id="KAK3329731.1"/>
    </source>
</evidence>
<comment type="caution">
    <text evidence="2">The sequence shown here is derived from an EMBL/GenBank/DDBJ whole genome shotgun (WGS) entry which is preliminary data.</text>
</comment>
<proteinExistence type="predicted"/>
<sequence>MDWRLVWWPSFISLGFCLIGRLLVSLDGNRGGGIQHGKEETVGKSTLATRNSMCQRYTYLFYHYGITDLQLREQRRHEWRCLWVASHRQECIYMNLQKQDLKLFDRKYDTCDSVSIKALGYCCLPICPTWEHMTR</sequence>
<keyword evidence="1" id="KW-0812">Transmembrane</keyword>
<evidence type="ECO:0000256" key="1">
    <source>
        <dbReference type="SAM" id="Phobius"/>
    </source>
</evidence>
<accession>A0AAE0MEM2</accession>
<gene>
    <name evidence="2" type="ORF">B0H66DRAFT_35962</name>
</gene>
<name>A0AAE0MEM2_9PEZI</name>
<protein>
    <submittedName>
        <fullName evidence="2">Uncharacterized protein</fullName>
    </submittedName>
</protein>
<dbReference type="Proteomes" id="UP001283341">
    <property type="component" value="Unassembled WGS sequence"/>
</dbReference>
<reference evidence="2" key="2">
    <citation type="submission" date="2023-06" db="EMBL/GenBank/DDBJ databases">
        <authorList>
            <consortium name="Lawrence Berkeley National Laboratory"/>
            <person name="Haridas S."/>
            <person name="Hensen N."/>
            <person name="Bonometti L."/>
            <person name="Westerberg I."/>
            <person name="Brannstrom I.O."/>
            <person name="Guillou S."/>
            <person name="Cros-Aarteil S."/>
            <person name="Calhoun S."/>
            <person name="Kuo A."/>
            <person name="Mondo S."/>
            <person name="Pangilinan J."/>
            <person name="Riley R."/>
            <person name="Labutti K."/>
            <person name="Andreopoulos B."/>
            <person name="Lipzen A."/>
            <person name="Chen C."/>
            <person name="Yanf M."/>
            <person name="Daum C."/>
            <person name="Ng V."/>
            <person name="Clum A."/>
            <person name="Steindorff A."/>
            <person name="Ohm R."/>
            <person name="Martin F."/>
            <person name="Silar P."/>
            <person name="Natvig D."/>
            <person name="Lalanne C."/>
            <person name="Gautier V."/>
            <person name="Ament-Velasquez S.L."/>
            <person name="Kruys A."/>
            <person name="Hutchinson M.I."/>
            <person name="Powell A.J."/>
            <person name="Barry K."/>
            <person name="Miller A.N."/>
            <person name="Grigoriev I.V."/>
            <person name="Debuchy R."/>
            <person name="Gladieux P."/>
            <person name="Thoren M.H."/>
            <person name="Johannesson H."/>
        </authorList>
    </citation>
    <scope>NUCLEOTIDE SEQUENCE</scope>
    <source>
        <strain evidence="2">CBS 118394</strain>
    </source>
</reference>
<keyword evidence="3" id="KW-1185">Reference proteome</keyword>
<dbReference type="AlphaFoldDB" id="A0AAE0MEM2"/>
<evidence type="ECO:0000313" key="3">
    <source>
        <dbReference type="Proteomes" id="UP001283341"/>
    </source>
</evidence>